<dbReference type="EMBL" id="SMFL01000007">
    <property type="protein sequence ID" value="TDE13237.1"/>
    <property type="molecule type" value="Genomic_DNA"/>
</dbReference>
<organism evidence="2 3">
    <name type="scientific">Dyadobacter psychrotolerans</name>
    <dbReference type="NCBI Taxonomy" id="2541721"/>
    <lineage>
        <taxon>Bacteria</taxon>
        <taxon>Pseudomonadati</taxon>
        <taxon>Bacteroidota</taxon>
        <taxon>Cytophagia</taxon>
        <taxon>Cytophagales</taxon>
        <taxon>Spirosomataceae</taxon>
        <taxon>Dyadobacter</taxon>
    </lineage>
</organism>
<sequence>MKDINPPLLETRQIIKATIGALILASVVFVIAVLPAEYGLDPLGTGKLLGFSGLYQPDTPIADTTVKTDVSKAYPVLKLEELGSGPNVPTPKEVYNPAPSKQFEQRQDIVTIRVPAGKGLEYKMNVLKYGQVKYEWVTDKGVLYFDFHGEPKQANPGKDEYYDSYTAAYSNNMIGTFLAPFEGRHGWYFKNKTDKEIVVNLRIQGQYMLDAE</sequence>
<keyword evidence="1" id="KW-1133">Transmembrane helix</keyword>
<keyword evidence="1" id="KW-0812">Transmembrane</keyword>
<keyword evidence="3" id="KW-1185">Reference proteome</keyword>
<dbReference type="Proteomes" id="UP000294850">
    <property type="component" value="Unassembled WGS sequence"/>
</dbReference>
<evidence type="ECO:0000256" key="1">
    <source>
        <dbReference type="SAM" id="Phobius"/>
    </source>
</evidence>
<gene>
    <name evidence="2" type="ORF">E0F88_19495</name>
</gene>
<dbReference type="RefSeq" id="WP_131959958.1">
    <property type="nucleotide sequence ID" value="NZ_SMFL01000007.1"/>
</dbReference>
<reference evidence="2 3" key="1">
    <citation type="submission" date="2019-03" db="EMBL/GenBank/DDBJ databases">
        <title>Dyadobacter AR-3-6 sp. nov., isolated from arctic soil.</title>
        <authorList>
            <person name="Chaudhary D.K."/>
        </authorList>
    </citation>
    <scope>NUCLEOTIDE SEQUENCE [LARGE SCALE GENOMIC DNA]</scope>
    <source>
        <strain evidence="2 3">AR-3-6</strain>
    </source>
</reference>
<accession>A0A4R5DIT8</accession>
<keyword evidence="1" id="KW-0472">Membrane</keyword>
<evidence type="ECO:0000313" key="2">
    <source>
        <dbReference type="EMBL" id="TDE13237.1"/>
    </source>
</evidence>
<name>A0A4R5DIT8_9BACT</name>
<proteinExistence type="predicted"/>
<dbReference type="OrthoDB" id="952847at2"/>
<evidence type="ECO:0008006" key="4">
    <source>
        <dbReference type="Google" id="ProtNLM"/>
    </source>
</evidence>
<feature type="transmembrane region" description="Helical" evidence="1">
    <location>
        <begin position="14"/>
        <end position="34"/>
    </location>
</feature>
<dbReference type="AlphaFoldDB" id="A0A4R5DIT8"/>
<protein>
    <recommendedName>
        <fullName evidence="4">Transmembrane anchor protein</fullName>
    </recommendedName>
</protein>
<comment type="caution">
    <text evidence="2">The sequence shown here is derived from an EMBL/GenBank/DDBJ whole genome shotgun (WGS) entry which is preliminary data.</text>
</comment>
<evidence type="ECO:0000313" key="3">
    <source>
        <dbReference type="Proteomes" id="UP000294850"/>
    </source>
</evidence>